<evidence type="ECO:0000313" key="9">
    <source>
        <dbReference type="EMBL" id="ATE53836.1"/>
    </source>
</evidence>
<evidence type="ECO:0000256" key="5">
    <source>
        <dbReference type="ARBA" id="ARBA00023010"/>
    </source>
</evidence>
<feature type="transmembrane region" description="Helical" evidence="7">
    <location>
        <begin position="136"/>
        <end position="157"/>
    </location>
</feature>
<proteinExistence type="inferred from homology"/>
<dbReference type="GO" id="GO:0033281">
    <property type="term" value="C:TAT protein transport complex"/>
    <property type="evidence" value="ECO:0007669"/>
    <property type="project" value="UniProtKB-UniRule"/>
</dbReference>
<feature type="transmembrane region" description="Helical" evidence="7">
    <location>
        <begin position="184"/>
        <end position="207"/>
    </location>
</feature>
<comment type="function">
    <text evidence="7">Part of the twin-arginine translocation (Tat) system that transports large folded proteins containing a characteristic twin-arginine motif in their signal peptide across membranes. Together with TatB, TatC is part of a receptor directly interacting with Tat signal peptides.</text>
</comment>
<feature type="compositionally biased region" description="Low complexity" evidence="8">
    <location>
        <begin position="309"/>
        <end position="339"/>
    </location>
</feature>
<feature type="compositionally biased region" description="Acidic residues" evidence="8">
    <location>
        <begin position="277"/>
        <end position="292"/>
    </location>
</feature>
<name>A0A290Z490_9PSEU</name>
<feature type="region of interest" description="Disordered" evidence="8">
    <location>
        <begin position="274"/>
        <end position="370"/>
    </location>
</feature>
<reference evidence="9" key="1">
    <citation type="submission" date="2017-09" db="EMBL/GenBank/DDBJ databases">
        <title>Complete Genome Sequence of ansamitocin-producing Bacterium Actinosynnema pretiosum X47.</title>
        <authorList>
            <person name="Cao G."/>
            <person name="Zong G."/>
            <person name="Zhong C."/>
            <person name="Fu J."/>
        </authorList>
    </citation>
    <scope>NUCLEOTIDE SEQUENCE [LARGE SCALE GENOMIC DNA]</scope>
    <source>
        <strain evidence="9">X47</strain>
    </source>
</reference>
<dbReference type="GO" id="GO:0043953">
    <property type="term" value="P:protein transport by the Tat complex"/>
    <property type="evidence" value="ECO:0007669"/>
    <property type="project" value="UniProtKB-UniRule"/>
</dbReference>
<evidence type="ECO:0000313" key="10">
    <source>
        <dbReference type="Proteomes" id="UP000218505"/>
    </source>
</evidence>
<feature type="compositionally biased region" description="Basic and acidic residues" evidence="8">
    <location>
        <begin position="359"/>
        <end position="370"/>
    </location>
</feature>
<keyword evidence="7" id="KW-1003">Cell membrane</keyword>
<dbReference type="PROSITE" id="PS01218">
    <property type="entry name" value="TATC"/>
    <property type="match status" value="1"/>
</dbReference>
<dbReference type="HAMAP" id="MF_00902">
    <property type="entry name" value="TatC"/>
    <property type="match status" value="1"/>
</dbReference>
<dbReference type="EMBL" id="CP023445">
    <property type="protein sequence ID" value="ATE53836.1"/>
    <property type="molecule type" value="Genomic_DNA"/>
</dbReference>
<dbReference type="GO" id="GO:0009977">
    <property type="term" value="F:proton motive force dependent protein transmembrane transporter activity"/>
    <property type="evidence" value="ECO:0007669"/>
    <property type="project" value="TreeGrafter"/>
</dbReference>
<keyword evidence="6 7" id="KW-0472">Membrane</keyword>
<keyword evidence="10" id="KW-1185">Reference proteome</keyword>
<dbReference type="Proteomes" id="UP000218505">
    <property type="component" value="Chromosome"/>
</dbReference>
<feature type="transmembrane region" description="Helical" evidence="7">
    <location>
        <begin position="241"/>
        <end position="261"/>
    </location>
</feature>
<keyword evidence="2 7" id="KW-0812">Transmembrane</keyword>
<accession>A0A290Z490</accession>
<comment type="subcellular location">
    <subcellularLocation>
        <location evidence="7">Cell membrane</location>
        <topology evidence="7">Multi-pass membrane protein</topology>
    </subcellularLocation>
    <subcellularLocation>
        <location evidence="1">Membrane</location>
        <topology evidence="1">Multi-pass membrane protein</topology>
    </subcellularLocation>
</comment>
<comment type="similarity">
    <text evidence="7">Belongs to the TatC family.</text>
</comment>
<evidence type="ECO:0000256" key="6">
    <source>
        <dbReference type="ARBA" id="ARBA00023136"/>
    </source>
</evidence>
<dbReference type="KEGG" id="apre:CNX65_11470"/>
<protein>
    <recommendedName>
        <fullName evidence="7">Sec-independent protein translocase protein TatC</fullName>
    </recommendedName>
</protein>
<feature type="transmembrane region" description="Helical" evidence="7">
    <location>
        <begin position="96"/>
        <end position="116"/>
    </location>
</feature>
<evidence type="ECO:0000256" key="4">
    <source>
        <dbReference type="ARBA" id="ARBA00022989"/>
    </source>
</evidence>
<evidence type="ECO:0000256" key="3">
    <source>
        <dbReference type="ARBA" id="ARBA00022927"/>
    </source>
</evidence>
<feature type="transmembrane region" description="Helical" evidence="7">
    <location>
        <begin position="34"/>
        <end position="54"/>
    </location>
</feature>
<comment type="subunit">
    <text evidence="7">The Tat system comprises two distinct complexes: a TatABC complex, containing multiple copies of TatA, TatB and TatC subunits, and a separate TatA complex, containing only TatA subunits. Substrates initially bind to the TatABC complex, which probably triggers association of the separate TatA complex to form the active translocon.</text>
</comment>
<dbReference type="InterPro" id="IPR002033">
    <property type="entry name" value="TatC"/>
</dbReference>
<evidence type="ECO:0000256" key="7">
    <source>
        <dbReference type="HAMAP-Rule" id="MF_00902"/>
    </source>
</evidence>
<dbReference type="PANTHER" id="PTHR30371">
    <property type="entry name" value="SEC-INDEPENDENT PROTEIN TRANSLOCASE PROTEIN TATC"/>
    <property type="match status" value="1"/>
</dbReference>
<sequence>MSRRRESRKLRSRRHNPEGTMSLRDHLYELRNRLGWALLFLTIGAIFGFIWWSWRILGAPSLGDIIISPYCGIPLEDRFNQNQECQLLQTQPFEAFMIQLKVGAAAGAVLTSPLWLNQLWRFIAPGLYAKERKFALIFVGVASLLFLAGAVLAFYVVPQGLSVLVGFGDNKFLTALSGTAYIDFVLALLIIFGVSFELPLVVVMLNAVGILPYEKLKRWRRGLIFGLFVFAAFATPGTDPISMVALAISLALLFEMATQIARLHDKRKARKRVEEGFGPEENWDGLSDDEASPFDYTPSQVEDGGQARTATQTAQHQTAQHQTAQHQTAQHQTAQHQPQTAPPQPQAPAQPTPPPTAQPERRVNYDDDAT</sequence>
<evidence type="ECO:0000256" key="8">
    <source>
        <dbReference type="SAM" id="MobiDB-lite"/>
    </source>
</evidence>
<organism evidence="9 10">
    <name type="scientific">Actinosynnema pretiosum</name>
    <dbReference type="NCBI Taxonomy" id="42197"/>
    <lineage>
        <taxon>Bacteria</taxon>
        <taxon>Bacillati</taxon>
        <taxon>Actinomycetota</taxon>
        <taxon>Actinomycetes</taxon>
        <taxon>Pseudonocardiales</taxon>
        <taxon>Pseudonocardiaceae</taxon>
        <taxon>Actinosynnema</taxon>
    </lineage>
</organism>
<dbReference type="AlphaFoldDB" id="A0A290Z490"/>
<keyword evidence="7" id="KW-0813">Transport</keyword>
<keyword evidence="3 7" id="KW-0653">Protein transport</keyword>
<gene>
    <name evidence="7 9" type="primary">tatC</name>
    <name evidence="9" type="ORF">CNX65_11470</name>
</gene>
<dbReference type="NCBIfam" id="TIGR00945">
    <property type="entry name" value="tatC"/>
    <property type="match status" value="1"/>
</dbReference>
<evidence type="ECO:0000256" key="1">
    <source>
        <dbReference type="ARBA" id="ARBA00004141"/>
    </source>
</evidence>
<dbReference type="PANTHER" id="PTHR30371:SF0">
    <property type="entry name" value="SEC-INDEPENDENT PROTEIN TRANSLOCASE PROTEIN TATC, CHLOROPLASTIC-RELATED"/>
    <property type="match status" value="1"/>
</dbReference>
<evidence type="ECO:0000256" key="2">
    <source>
        <dbReference type="ARBA" id="ARBA00022692"/>
    </source>
</evidence>
<feature type="transmembrane region" description="Helical" evidence="7">
    <location>
        <begin position="219"/>
        <end position="235"/>
    </location>
</feature>
<keyword evidence="5 7" id="KW-0811">Translocation</keyword>
<dbReference type="GO" id="GO:0065002">
    <property type="term" value="P:intracellular protein transmembrane transport"/>
    <property type="evidence" value="ECO:0007669"/>
    <property type="project" value="TreeGrafter"/>
</dbReference>
<keyword evidence="4 7" id="KW-1133">Transmembrane helix</keyword>
<feature type="compositionally biased region" description="Pro residues" evidence="8">
    <location>
        <begin position="340"/>
        <end position="357"/>
    </location>
</feature>
<dbReference type="InterPro" id="IPR019820">
    <property type="entry name" value="Sec-indep_translocase_CS"/>
</dbReference>
<dbReference type="Pfam" id="PF00902">
    <property type="entry name" value="TatC"/>
    <property type="match status" value="1"/>
</dbReference>
<dbReference type="PRINTS" id="PR01840">
    <property type="entry name" value="TATCFAMILY"/>
</dbReference>